<feature type="compositionally biased region" description="Basic and acidic residues" evidence="1">
    <location>
        <begin position="131"/>
        <end position="142"/>
    </location>
</feature>
<accession>A0A1T4R542</accession>
<reference evidence="2 3" key="1">
    <citation type="submission" date="2017-02" db="EMBL/GenBank/DDBJ databases">
        <authorList>
            <person name="Peterson S.W."/>
        </authorList>
    </citation>
    <scope>NUCLEOTIDE SEQUENCE [LARGE SCALE GENOMIC DNA]</scope>
    <source>
        <strain evidence="2 3">DSM 45154</strain>
    </source>
</reference>
<evidence type="ECO:0000313" key="2">
    <source>
        <dbReference type="EMBL" id="SKA11194.1"/>
    </source>
</evidence>
<organism evidence="2 3">
    <name type="scientific">Marinactinospora thermotolerans DSM 45154</name>
    <dbReference type="NCBI Taxonomy" id="1122192"/>
    <lineage>
        <taxon>Bacteria</taxon>
        <taxon>Bacillati</taxon>
        <taxon>Actinomycetota</taxon>
        <taxon>Actinomycetes</taxon>
        <taxon>Streptosporangiales</taxon>
        <taxon>Nocardiopsidaceae</taxon>
        <taxon>Marinactinospora</taxon>
    </lineage>
</organism>
<keyword evidence="3" id="KW-1185">Reference proteome</keyword>
<evidence type="ECO:0000313" key="3">
    <source>
        <dbReference type="Proteomes" id="UP000190637"/>
    </source>
</evidence>
<dbReference type="Proteomes" id="UP000190637">
    <property type="component" value="Unassembled WGS sequence"/>
</dbReference>
<dbReference type="OrthoDB" id="4470560at2"/>
<name>A0A1T4R542_9ACTN</name>
<dbReference type="RefSeq" id="WP_078761851.1">
    <property type="nucleotide sequence ID" value="NZ_FUWS01000006.1"/>
</dbReference>
<protein>
    <recommendedName>
        <fullName evidence="4">DNA-binding protein</fullName>
    </recommendedName>
</protein>
<gene>
    <name evidence="2" type="ORF">SAMN02745673_02541</name>
</gene>
<evidence type="ECO:0000256" key="1">
    <source>
        <dbReference type="SAM" id="MobiDB-lite"/>
    </source>
</evidence>
<feature type="region of interest" description="Disordered" evidence="1">
    <location>
        <begin position="1"/>
        <end position="20"/>
    </location>
</feature>
<proteinExistence type="predicted"/>
<dbReference type="EMBL" id="FUWS01000006">
    <property type="protein sequence ID" value="SKA11194.1"/>
    <property type="molecule type" value="Genomic_DNA"/>
</dbReference>
<sequence length="149" mass="16514">MTDEHAPFSPPDPEDARRRRVHTALFRITERHAIDEARRRWDERRIPMEPLDAVRRVADLASGVAPTAPDEPAVDAEDITAALTLAPRARSELDALEAGLLQMARGRGMTWQEIAFGLGLGTAQAARQRHDRLAGRTARTETTEGTETN</sequence>
<evidence type="ECO:0008006" key="4">
    <source>
        <dbReference type="Google" id="ProtNLM"/>
    </source>
</evidence>
<dbReference type="AlphaFoldDB" id="A0A1T4R542"/>
<feature type="region of interest" description="Disordered" evidence="1">
    <location>
        <begin position="126"/>
        <end position="149"/>
    </location>
</feature>
<dbReference type="STRING" id="1122192.SAMN02745673_02541"/>